<gene>
    <name evidence="1" type="ORF">HNQ61_004694</name>
</gene>
<keyword evidence="2" id="KW-1185">Reference proteome</keyword>
<reference evidence="1 2" key="1">
    <citation type="submission" date="2020-08" db="EMBL/GenBank/DDBJ databases">
        <title>Genomic Encyclopedia of Type Strains, Phase IV (KMG-IV): sequencing the most valuable type-strain genomes for metagenomic binning, comparative biology and taxonomic classification.</title>
        <authorList>
            <person name="Goeker M."/>
        </authorList>
    </citation>
    <scope>NUCLEOTIDE SEQUENCE [LARGE SCALE GENOMIC DNA]</scope>
    <source>
        <strain evidence="1 2">DSM 29007</strain>
    </source>
</reference>
<dbReference type="Proteomes" id="UP000582837">
    <property type="component" value="Unassembled WGS sequence"/>
</dbReference>
<dbReference type="InterPro" id="IPR036388">
    <property type="entry name" value="WH-like_DNA-bd_sf"/>
</dbReference>
<evidence type="ECO:0008006" key="3">
    <source>
        <dbReference type="Google" id="ProtNLM"/>
    </source>
</evidence>
<dbReference type="AlphaFoldDB" id="A0A841H4Y0"/>
<organism evidence="1 2">
    <name type="scientific">Longimicrobium terrae</name>
    <dbReference type="NCBI Taxonomy" id="1639882"/>
    <lineage>
        <taxon>Bacteria</taxon>
        <taxon>Pseudomonadati</taxon>
        <taxon>Gemmatimonadota</taxon>
        <taxon>Longimicrobiia</taxon>
        <taxon>Longimicrobiales</taxon>
        <taxon>Longimicrobiaceae</taxon>
        <taxon>Longimicrobium</taxon>
    </lineage>
</organism>
<dbReference type="Gene3D" id="1.10.10.10">
    <property type="entry name" value="Winged helix-like DNA-binding domain superfamily/Winged helix DNA-binding domain"/>
    <property type="match status" value="1"/>
</dbReference>
<sequence length="200" mass="22011">MLQGRRIAPLPIDLSHAARRSVTSLFSNLVTRPTGRAIRTGVESQIAEMEDAERQVTMSILDFSQVRVLDYSCADEIVAKLLLRYLGEERPAEAFFVVRNLQEHHVEAIEAVLERHGLLVVAVDDDGPVLLLGETDPVQRAVWDALVRRGRASRAELAEETGLAREAVTGALTHFYLKRVAAVHVDGTVSPLSALLLQDA</sequence>
<accession>A0A841H4Y0</accession>
<dbReference type="RefSeq" id="WP_170040111.1">
    <property type="nucleotide sequence ID" value="NZ_JABDTL010000002.1"/>
</dbReference>
<comment type="caution">
    <text evidence="1">The sequence shown here is derived from an EMBL/GenBank/DDBJ whole genome shotgun (WGS) entry which is preliminary data.</text>
</comment>
<evidence type="ECO:0000313" key="1">
    <source>
        <dbReference type="EMBL" id="MBB6073028.1"/>
    </source>
</evidence>
<evidence type="ECO:0000313" key="2">
    <source>
        <dbReference type="Proteomes" id="UP000582837"/>
    </source>
</evidence>
<name>A0A841H4Y0_9BACT</name>
<protein>
    <recommendedName>
        <fullName evidence="3">DUF4325 domain-containing protein</fullName>
    </recommendedName>
</protein>
<proteinExistence type="predicted"/>
<dbReference type="EMBL" id="JACHIA010000020">
    <property type="protein sequence ID" value="MBB6073028.1"/>
    <property type="molecule type" value="Genomic_DNA"/>
</dbReference>